<proteinExistence type="predicted"/>
<dbReference type="AlphaFoldDB" id="A0A2W2G820"/>
<dbReference type="Proteomes" id="UP000248544">
    <property type="component" value="Unassembled WGS sequence"/>
</dbReference>
<reference evidence="1 2" key="1">
    <citation type="submission" date="2018-01" db="EMBL/GenBank/DDBJ databases">
        <title>Draft genome sequence of Sphaerisporangium sp. 7K107.</title>
        <authorList>
            <person name="Sahin N."/>
            <person name="Saygin H."/>
            <person name="Ay H."/>
        </authorList>
    </citation>
    <scope>NUCLEOTIDE SEQUENCE [LARGE SCALE GENOMIC DNA]</scope>
    <source>
        <strain evidence="1 2">7K107</strain>
    </source>
</reference>
<organism evidence="1 2">
    <name type="scientific">Spongiactinospora gelatinilytica</name>
    <dbReference type="NCBI Taxonomy" id="2666298"/>
    <lineage>
        <taxon>Bacteria</taxon>
        <taxon>Bacillati</taxon>
        <taxon>Actinomycetota</taxon>
        <taxon>Actinomycetes</taxon>
        <taxon>Streptosporangiales</taxon>
        <taxon>Streptosporangiaceae</taxon>
        <taxon>Spongiactinospora</taxon>
    </lineage>
</organism>
<feature type="non-terminal residue" evidence="1">
    <location>
        <position position="40"/>
    </location>
</feature>
<evidence type="ECO:0000313" key="1">
    <source>
        <dbReference type="EMBL" id="PZG23034.1"/>
    </source>
</evidence>
<protein>
    <submittedName>
        <fullName evidence="1">Rod shape-determining protein MreD</fullName>
    </submittedName>
</protein>
<dbReference type="EMBL" id="POUA01000538">
    <property type="protein sequence ID" value="PZG23034.1"/>
    <property type="molecule type" value="Genomic_DNA"/>
</dbReference>
<accession>A0A2W2G820</accession>
<gene>
    <name evidence="1" type="ORF">C1I98_36450</name>
</gene>
<name>A0A2W2G820_9ACTN</name>
<keyword evidence="2" id="KW-1185">Reference proteome</keyword>
<comment type="caution">
    <text evidence="1">The sequence shown here is derived from an EMBL/GenBank/DDBJ whole genome shotgun (WGS) entry which is preliminary data.</text>
</comment>
<evidence type="ECO:0000313" key="2">
    <source>
        <dbReference type="Proteomes" id="UP000248544"/>
    </source>
</evidence>
<sequence length="40" mass="4026">MVAGVLVVAAVLVQLTLLNRLTLPGGEVPDLVLLVVVACG</sequence>